<organism evidence="2 3">
    <name type="scientific">Rhizomicrobium palustre</name>
    <dbReference type="NCBI Taxonomy" id="189966"/>
    <lineage>
        <taxon>Bacteria</taxon>
        <taxon>Pseudomonadati</taxon>
        <taxon>Pseudomonadota</taxon>
        <taxon>Alphaproteobacteria</taxon>
        <taxon>Micropepsales</taxon>
        <taxon>Micropepsaceae</taxon>
        <taxon>Rhizomicrobium</taxon>
    </lineage>
</organism>
<dbReference type="SUPFAM" id="SSF53649">
    <property type="entry name" value="Alkaline phosphatase-like"/>
    <property type="match status" value="1"/>
</dbReference>
<evidence type="ECO:0000313" key="3">
    <source>
        <dbReference type="Proteomes" id="UP000570514"/>
    </source>
</evidence>
<dbReference type="RefSeq" id="WP_167082164.1">
    <property type="nucleotide sequence ID" value="NZ_BAAADC010000001.1"/>
</dbReference>
<keyword evidence="2" id="KW-0378">Hydrolase</keyword>
<dbReference type="EC" id="3.1.3.1" evidence="2"/>
<proteinExistence type="predicted"/>
<dbReference type="InterPro" id="IPR017850">
    <property type="entry name" value="Alkaline_phosphatase_core_sf"/>
</dbReference>
<dbReference type="Pfam" id="PF01663">
    <property type="entry name" value="Phosphodiest"/>
    <property type="match status" value="1"/>
</dbReference>
<dbReference type="PANTHER" id="PTHR10151:SF120">
    <property type="entry name" value="BIS(5'-ADENOSYL)-TRIPHOSPHATASE"/>
    <property type="match status" value="1"/>
</dbReference>
<accession>A0A846MY51</accession>
<gene>
    <name evidence="2" type="ORF">FHS83_001369</name>
</gene>
<evidence type="ECO:0000256" key="1">
    <source>
        <dbReference type="SAM" id="SignalP"/>
    </source>
</evidence>
<protein>
    <submittedName>
        <fullName evidence="2">Alkaline phosphatase D</fullName>
        <ecNumber evidence="2">3.1.3.1</ecNumber>
    </submittedName>
</protein>
<keyword evidence="1" id="KW-0732">Signal</keyword>
<reference evidence="2 3" key="1">
    <citation type="submission" date="2020-03" db="EMBL/GenBank/DDBJ databases">
        <title>Genomic Encyclopedia of Type Strains, Phase IV (KMG-IV): sequencing the most valuable type-strain genomes for metagenomic binning, comparative biology and taxonomic classification.</title>
        <authorList>
            <person name="Goeker M."/>
        </authorList>
    </citation>
    <scope>NUCLEOTIDE SEQUENCE [LARGE SCALE GENOMIC DNA]</scope>
    <source>
        <strain evidence="2 3">DSM 19867</strain>
    </source>
</reference>
<name>A0A846MY51_9PROT</name>
<dbReference type="EMBL" id="JAASRM010000001">
    <property type="protein sequence ID" value="NIK88051.1"/>
    <property type="molecule type" value="Genomic_DNA"/>
</dbReference>
<dbReference type="InterPro" id="IPR002591">
    <property type="entry name" value="Phosphodiest/P_Trfase"/>
</dbReference>
<evidence type="ECO:0000313" key="2">
    <source>
        <dbReference type="EMBL" id="NIK88051.1"/>
    </source>
</evidence>
<comment type="caution">
    <text evidence="2">The sequence shown here is derived from an EMBL/GenBank/DDBJ whole genome shotgun (WGS) entry which is preliminary data.</text>
</comment>
<feature type="signal peptide" evidence="1">
    <location>
        <begin position="1"/>
        <end position="20"/>
    </location>
</feature>
<dbReference type="GO" id="GO:0004035">
    <property type="term" value="F:alkaline phosphatase activity"/>
    <property type="evidence" value="ECO:0007669"/>
    <property type="project" value="UniProtKB-EC"/>
</dbReference>
<dbReference type="Gene3D" id="3.40.720.10">
    <property type="entry name" value="Alkaline Phosphatase, subunit A"/>
    <property type="match status" value="1"/>
</dbReference>
<dbReference type="CDD" id="cd16018">
    <property type="entry name" value="Enpp"/>
    <property type="match status" value="1"/>
</dbReference>
<dbReference type="PANTHER" id="PTHR10151">
    <property type="entry name" value="ECTONUCLEOTIDE PYROPHOSPHATASE/PHOSPHODIESTERASE"/>
    <property type="match status" value="1"/>
</dbReference>
<keyword evidence="3" id="KW-1185">Reference proteome</keyword>
<sequence length="414" mass="44794">MRRMKYLFAVFLLLAAPALADSRTTVVVLFDGFSPFMMEGVVTPNFDRLAREGVSSRHLVPVFPTLSMVNHTSFATGCWPAHHGIVSNEFLDPTLGAYGTKMDRADAAWRTGCETFWQAAKRQGVSTAAFNIVGRWSSKTGPTADVINEEVPWSQHDSDDTIIAKAVAALNGGTRLVTLYFDYPDSVAHGDGVHGDKTKAVVAKADAVVGKLIAALQALPAARKPTLIIGADHGMTKVEKVINLGKLRAQHHFEADVAYGSGSAMLYLKPGQDKAAILAALKTYSDVFETYEKGHFPSYAHIGTSARVGDILLITRPPYDFEGPEIMKEADAKAEENVSGPVVYEPQNKWFNSKHGFKPDVEAMHAIFYAWGPGIAKGKVLPRVEMIDVAPTVLKLMGLKPGLGSDGKAVKLGR</sequence>
<feature type="chain" id="PRO_5032590944" evidence="1">
    <location>
        <begin position="21"/>
        <end position="414"/>
    </location>
</feature>
<dbReference type="AlphaFoldDB" id="A0A846MY51"/>
<dbReference type="Proteomes" id="UP000570514">
    <property type="component" value="Unassembled WGS sequence"/>
</dbReference>